<gene>
    <name evidence="2" type="ORF">POM88_037916</name>
</gene>
<name>A0AAD8MGD2_9APIA</name>
<dbReference type="Pfam" id="PF20241">
    <property type="entry name" value="DUF6598"/>
    <property type="match status" value="1"/>
</dbReference>
<dbReference type="EMBL" id="JAUIZM010000008">
    <property type="protein sequence ID" value="KAK1371824.1"/>
    <property type="molecule type" value="Genomic_DNA"/>
</dbReference>
<evidence type="ECO:0000259" key="1">
    <source>
        <dbReference type="Pfam" id="PF20241"/>
    </source>
</evidence>
<evidence type="ECO:0000313" key="2">
    <source>
        <dbReference type="EMBL" id="KAK1371824.1"/>
    </source>
</evidence>
<reference evidence="2" key="2">
    <citation type="submission" date="2023-05" db="EMBL/GenBank/DDBJ databases">
        <authorList>
            <person name="Schelkunov M.I."/>
        </authorList>
    </citation>
    <scope>NUCLEOTIDE SEQUENCE</scope>
    <source>
        <strain evidence="2">Hsosn_3</strain>
        <tissue evidence="2">Leaf</tissue>
    </source>
</reference>
<feature type="domain" description="DUF6598" evidence="1">
    <location>
        <begin position="108"/>
        <end position="238"/>
    </location>
</feature>
<keyword evidence="3" id="KW-1185">Reference proteome</keyword>
<dbReference type="Proteomes" id="UP001237642">
    <property type="component" value="Unassembled WGS sequence"/>
</dbReference>
<reference evidence="2" key="1">
    <citation type="submission" date="2023-02" db="EMBL/GenBank/DDBJ databases">
        <title>Genome of toxic invasive species Heracleum sosnowskyi carries increased number of genes despite the absence of recent whole-genome duplications.</title>
        <authorList>
            <person name="Schelkunov M."/>
            <person name="Shtratnikova V."/>
            <person name="Makarenko M."/>
            <person name="Klepikova A."/>
            <person name="Omelchenko D."/>
            <person name="Novikova G."/>
            <person name="Obukhova E."/>
            <person name="Bogdanov V."/>
            <person name="Penin A."/>
            <person name="Logacheva M."/>
        </authorList>
    </citation>
    <scope>NUCLEOTIDE SEQUENCE</scope>
    <source>
        <strain evidence="2">Hsosn_3</strain>
        <tissue evidence="2">Leaf</tissue>
    </source>
</reference>
<accession>A0AAD8MGD2</accession>
<dbReference type="AlphaFoldDB" id="A0AAD8MGD2"/>
<evidence type="ECO:0000313" key="3">
    <source>
        <dbReference type="Proteomes" id="UP001237642"/>
    </source>
</evidence>
<dbReference type="InterPro" id="IPR046533">
    <property type="entry name" value="DUF6598"/>
</dbReference>
<sequence length="276" mass="30951">MGLDGISLLEVFNVVYLGNDEIGPEKQLGKIKMEFDSGSKELYYQTKIVESNPTIKFGDTIFPTNELTGPICSLKELDMQFNLFLGAYKASLVLKFEPYRDRVWVEDRKIRSVCGTGLISVMFGCLCNATVANLKINVSGGTHVHGVVAARNSQLNNPSCTSVLFWKSSANEIEVGCDGVIPLLKSRVGVPLDSELYVDVALYVDGEIHQETISFVPQIEGEKREEILVPNKETRISVKVKWDIRRNSVYSTYRSFYGEWEDEYDSDEDSDEDSEG</sequence>
<proteinExistence type="predicted"/>
<comment type="caution">
    <text evidence="2">The sequence shown here is derived from an EMBL/GenBank/DDBJ whole genome shotgun (WGS) entry which is preliminary data.</text>
</comment>
<organism evidence="2 3">
    <name type="scientific">Heracleum sosnowskyi</name>
    <dbReference type="NCBI Taxonomy" id="360622"/>
    <lineage>
        <taxon>Eukaryota</taxon>
        <taxon>Viridiplantae</taxon>
        <taxon>Streptophyta</taxon>
        <taxon>Embryophyta</taxon>
        <taxon>Tracheophyta</taxon>
        <taxon>Spermatophyta</taxon>
        <taxon>Magnoliopsida</taxon>
        <taxon>eudicotyledons</taxon>
        <taxon>Gunneridae</taxon>
        <taxon>Pentapetalae</taxon>
        <taxon>asterids</taxon>
        <taxon>campanulids</taxon>
        <taxon>Apiales</taxon>
        <taxon>Apiaceae</taxon>
        <taxon>Apioideae</taxon>
        <taxon>apioid superclade</taxon>
        <taxon>Tordylieae</taxon>
        <taxon>Tordyliinae</taxon>
        <taxon>Heracleum</taxon>
    </lineage>
</organism>
<protein>
    <recommendedName>
        <fullName evidence="1">DUF6598 domain-containing protein</fullName>
    </recommendedName>
</protein>